<sequence length="177" mass="19174">MNMTETVLFSERLCLEAFEPADAAETFACATTTLTRFMAFDPSPTRKAFAEVSRGWIPKMAGGTDLFLVARSRSTGEFAGMLGLHRIGNPEPVVGVWIKEAWHGLGYGHEAVRALVAWAGEALGVEAVTYSAVEQNHPSRKIADRLGGAMVRTSCLKKTGGIEYKLIVYRIPTGAIP</sequence>
<evidence type="ECO:0000313" key="2">
    <source>
        <dbReference type="EMBL" id="MDQ0467364.1"/>
    </source>
</evidence>
<dbReference type="RefSeq" id="WP_307266853.1">
    <property type="nucleotide sequence ID" value="NZ_JAUSVX010000001.1"/>
</dbReference>
<comment type="caution">
    <text evidence="2">The sequence shown here is derived from an EMBL/GenBank/DDBJ whole genome shotgun (WGS) entry which is preliminary data.</text>
</comment>
<dbReference type="PANTHER" id="PTHR43441:SF2">
    <property type="entry name" value="FAMILY ACETYLTRANSFERASE, PUTATIVE (AFU_ORTHOLOGUE AFUA_7G00850)-RELATED"/>
    <property type="match status" value="1"/>
</dbReference>
<dbReference type="Proteomes" id="UP001242480">
    <property type="component" value="Unassembled WGS sequence"/>
</dbReference>
<dbReference type="SUPFAM" id="SSF55729">
    <property type="entry name" value="Acyl-CoA N-acyltransferases (Nat)"/>
    <property type="match status" value="1"/>
</dbReference>
<dbReference type="EMBL" id="JAUSVX010000001">
    <property type="protein sequence ID" value="MDQ0467364.1"/>
    <property type="molecule type" value="Genomic_DNA"/>
</dbReference>
<gene>
    <name evidence="2" type="ORF">QO011_000359</name>
</gene>
<organism evidence="2 3">
    <name type="scientific">Labrys wisconsinensis</name>
    <dbReference type="NCBI Taxonomy" id="425677"/>
    <lineage>
        <taxon>Bacteria</taxon>
        <taxon>Pseudomonadati</taxon>
        <taxon>Pseudomonadota</taxon>
        <taxon>Alphaproteobacteria</taxon>
        <taxon>Hyphomicrobiales</taxon>
        <taxon>Xanthobacteraceae</taxon>
        <taxon>Labrys</taxon>
    </lineage>
</organism>
<evidence type="ECO:0000313" key="3">
    <source>
        <dbReference type="Proteomes" id="UP001242480"/>
    </source>
</evidence>
<name>A0ABU0IZB7_9HYPH</name>
<proteinExistence type="predicted"/>
<feature type="domain" description="N-acetyltransferase" evidence="1">
    <location>
        <begin position="25"/>
        <end position="171"/>
    </location>
</feature>
<dbReference type="InterPro" id="IPR051908">
    <property type="entry name" value="Ribosomal_N-acetyltransferase"/>
</dbReference>
<evidence type="ECO:0000259" key="1">
    <source>
        <dbReference type="PROSITE" id="PS51186"/>
    </source>
</evidence>
<protein>
    <submittedName>
        <fullName evidence="2">RimJ/RimL family protein N-acetyltransferase</fullName>
    </submittedName>
</protein>
<dbReference type="PANTHER" id="PTHR43441">
    <property type="entry name" value="RIBOSOMAL-PROTEIN-SERINE ACETYLTRANSFERASE"/>
    <property type="match status" value="1"/>
</dbReference>
<dbReference type="PROSITE" id="PS51186">
    <property type="entry name" value="GNAT"/>
    <property type="match status" value="1"/>
</dbReference>
<keyword evidence="3" id="KW-1185">Reference proteome</keyword>
<reference evidence="2 3" key="1">
    <citation type="submission" date="2023-07" db="EMBL/GenBank/DDBJ databases">
        <title>Genomic Encyclopedia of Type Strains, Phase IV (KMG-IV): sequencing the most valuable type-strain genomes for metagenomic binning, comparative biology and taxonomic classification.</title>
        <authorList>
            <person name="Goeker M."/>
        </authorList>
    </citation>
    <scope>NUCLEOTIDE SEQUENCE [LARGE SCALE GENOMIC DNA]</scope>
    <source>
        <strain evidence="2 3">DSM 19619</strain>
    </source>
</reference>
<dbReference type="InterPro" id="IPR016181">
    <property type="entry name" value="Acyl_CoA_acyltransferase"/>
</dbReference>
<accession>A0ABU0IZB7</accession>
<dbReference type="Pfam" id="PF13302">
    <property type="entry name" value="Acetyltransf_3"/>
    <property type="match status" value="1"/>
</dbReference>
<dbReference type="Gene3D" id="3.40.630.30">
    <property type="match status" value="1"/>
</dbReference>
<dbReference type="InterPro" id="IPR000182">
    <property type="entry name" value="GNAT_dom"/>
</dbReference>